<evidence type="ECO:0000313" key="3">
    <source>
        <dbReference type="Proteomes" id="UP000530268"/>
    </source>
</evidence>
<dbReference type="PANTHER" id="PTHR45947">
    <property type="entry name" value="SULFOQUINOVOSYL TRANSFERASE SQD2"/>
    <property type="match status" value="1"/>
</dbReference>
<dbReference type="PANTHER" id="PTHR45947:SF15">
    <property type="entry name" value="TEICHURONIC ACID BIOSYNTHESIS GLYCOSYLTRANSFERASE TUAC-RELATED"/>
    <property type="match status" value="1"/>
</dbReference>
<dbReference type="SUPFAM" id="SSF53756">
    <property type="entry name" value="UDP-Glycosyltransferase/glycogen phosphorylase"/>
    <property type="match status" value="1"/>
</dbReference>
<dbReference type="Pfam" id="PF00534">
    <property type="entry name" value="Glycos_transf_1"/>
    <property type="match status" value="1"/>
</dbReference>
<keyword evidence="2" id="KW-0808">Transferase</keyword>
<dbReference type="Gene3D" id="3.40.50.2000">
    <property type="entry name" value="Glycogen Phosphorylase B"/>
    <property type="match status" value="2"/>
</dbReference>
<evidence type="ECO:0000313" key="2">
    <source>
        <dbReference type="EMBL" id="MBB3992948.1"/>
    </source>
</evidence>
<feature type="domain" description="Glycosyl transferase family 1" evidence="1">
    <location>
        <begin position="219"/>
        <end position="382"/>
    </location>
</feature>
<dbReference type="GO" id="GO:0016757">
    <property type="term" value="F:glycosyltransferase activity"/>
    <property type="evidence" value="ECO:0007669"/>
    <property type="project" value="TreeGrafter"/>
</dbReference>
<keyword evidence="3" id="KW-1185">Reference proteome</keyword>
<sequence>MKDTTLHIAYILNSYPQPSHSFIRREIRALEAQGHKVTRLAMRAGDAPLVDNQDLEEAAATQYVLRAGAMALLGATALNFSLAPKRFARALALAWRCGKRSEVGVLKHLIYLAEAAYAAKVCEAAKATHAHAHFGTNAAAVAMLCHALGGPEYSFTVHGPEEYDAPRALSLGDKIAQSKFTVAITSYGRSQLSRWAGPAHWDKIKVVHCGVDTSHFPDPTPLPTGGPRFVAIGRFVEQKGQLLALDAMTQLVTTQPNAHLTLIGDGEMRPEIEARIKNLGLSDHITLTGWVDEARILAELQNAHALLMPSFAEGLPMVIMEAMAAGRLVIATYIAGIPELVQPGKTGWLVPAGDAAALADAMADMAQTTPETLAQMAQAGRARVLERHDVETEAAKLAAFIAG</sequence>
<dbReference type="EMBL" id="JACIEI010000001">
    <property type="protein sequence ID" value="MBB3992948.1"/>
    <property type="molecule type" value="Genomic_DNA"/>
</dbReference>
<protein>
    <submittedName>
        <fullName evidence="2">Glycosyltransferase involved in cell wall biosynthesis</fullName>
    </submittedName>
</protein>
<gene>
    <name evidence="2" type="ORF">GGR95_000567</name>
</gene>
<reference evidence="2 3" key="1">
    <citation type="submission" date="2020-08" db="EMBL/GenBank/DDBJ databases">
        <title>Genomic Encyclopedia of Type Strains, Phase IV (KMG-IV): sequencing the most valuable type-strain genomes for metagenomic binning, comparative biology and taxonomic classification.</title>
        <authorList>
            <person name="Goeker M."/>
        </authorList>
    </citation>
    <scope>NUCLEOTIDE SEQUENCE [LARGE SCALE GENOMIC DNA]</scope>
    <source>
        <strain evidence="2 3">DSM 102234</strain>
    </source>
</reference>
<dbReference type="Proteomes" id="UP000530268">
    <property type="component" value="Unassembled WGS sequence"/>
</dbReference>
<dbReference type="InterPro" id="IPR050194">
    <property type="entry name" value="Glycosyltransferase_grp1"/>
</dbReference>
<dbReference type="InterPro" id="IPR001296">
    <property type="entry name" value="Glyco_trans_1"/>
</dbReference>
<dbReference type="AlphaFoldDB" id="A0A7W6E1E7"/>
<dbReference type="CDD" id="cd03801">
    <property type="entry name" value="GT4_PimA-like"/>
    <property type="match status" value="1"/>
</dbReference>
<organism evidence="2 3">
    <name type="scientific">Sulfitobacter undariae</name>
    <dbReference type="NCBI Taxonomy" id="1563671"/>
    <lineage>
        <taxon>Bacteria</taxon>
        <taxon>Pseudomonadati</taxon>
        <taxon>Pseudomonadota</taxon>
        <taxon>Alphaproteobacteria</taxon>
        <taxon>Rhodobacterales</taxon>
        <taxon>Roseobacteraceae</taxon>
        <taxon>Sulfitobacter</taxon>
    </lineage>
</organism>
<comment type="caution">
    <text evidence="2">The sequence shown here is derived from an EMBL/GenBank/DDBJ whole genome shotgun (WGS) entry which is preliminary data.</text>
</comment>
<proteinExistence type="predicted"/>
<evidence type="ECO:0000259" key="1">
    <source>
        <dbReference type="Pfam" id="PF00534"/>
    </source>
</evidence>
<accession>A0A7W6E1E7</accession>
<name>A0A7W6E1E7_9RHOB</name>